<evidence type="ECO:0000313" key="1">
    <source>
        <dbReference type="EMBL" id="WUG97912.1"/>
    </source>
</evidence>
<organism evidence="1 2">
    <name type="scientific">Streptomyces violaceus</name>
    <name type="common">Streptomyces venezuelae</name>
    <dbReference type="NCBI Taxonomy" id="1936"/>
    <lineage>
        <taxon>Bacteria</taxon>
        <taxon>Bacillati</taxon>
        <taxon>Actinomycetota</taxon>
        <taxon>Actinomycetes</taxon>
        <taxon>Kitasatosporales</taxon>
        <taxon>Streptomycetaceae</taxon>
        <taxon>Streptomyces</taxon>
    </lineage>
</organism>
<dbReference type="Proteomes" id="UP001341259">
    <property type="component" value="Chromosome"/>
</dbReference>
<dbReference type="SUPFAM" id="SSF54506">
    <property type="entry name" value="Diaminopimelate epimerase-like"/>
    <property type="match status" value="1"/>
</dbReference>
<dbReference type="InterPro" id="IPR003719">
    <property type="entry name" value="Phenazine_PhzF-like"/>
</dbReference>
<keyword evidence="2" id="KW-1185">Reference proteome</keyword>
<protein>
    <submittedName>
        <fullName evidence="1">PhzF family phenazine biosynthesis protein</fullName>
    </submittedName>
</protein>
<dbReference type="EMBL" id="CP107906">
    <property type="protein sequence ID" value="WUG97912.1"/>
    <property type="molecule type" value="Genomic_DNA"/>
</dbReference>
<name>A0ABZ1P1W2_STRVL</name>
<gene>
    <name evidence="1" type="ORF">OHB29_35710</name>
</gene>
<dbReference type="Pfam" id="PF02567">
    <property type="entry name" value="PhzC-PhzF"/>
    <property type="match status" value="1"/>
</dbReference>
<dbReference type="RefSeq" id="WP_328345230.1">
    <property type="nucleotide sequence ID" value="NZ_CP107906.1"/>
</dbReference>
<accession>A0ABZ1P1W2</accession>
<evidence type="ECO:0000313" key="2">
    <source>
        <dbReference type="Proteomes" id="UP001341259"/>
    </source>
</evidence>
<sequence>MTAGASGSAWWGRVFARGTTGGNHTVVVLPGEPVGDPAALATALDVPDTAFVTSLAPGSVVLRTFSPVEELAQCLQTSLAVLTALDVPDRTPWHVRHERGEPLTVHREGPVTWAHQATTDPPVLEEAPWPGFVGADPAASTPPVIIRQARSRLHLSCADAGQLAAADIRAGDVLDLCARTRTSGLVLSAPDGPDSLRVRVFTTSLTGAEDSATGGAVLGVGTLAALAGRRGDLRVCQGPQDPARQGQLRLRVEADGSVLLGGEVTTLMTGRLATP</sequence>
<dbReference type="Gene3D" id="3.10.310.10">
    <property type="entry name" value="Diaminopimelate Epimerase, Chain A, domain 1"/>
    <property type="match status" value="2"/>
</dbReference>
<proteinExistence type="predicted"/>
<reference evidence="1 2" key="1">
    <citation type="submission" date="2022-10" db="EMBL/GenBank/DDBJ databases">
        <title>The complete genomes of actinobacterial strains from the NBC collection.</title>
        <authorList>
            <person name="Joergensen T.S."/>
            <person name="Alvarez Arevalo M."/>
            <person name="Sterndorff E.B."/>
            <person name="Faurdal D."/>
            <person name="Vuksanovic O."/>
            <person name="Mourched A.-S."/>
            <person name="Charusanti P."/>
            <person name="Shaw S."/>
            <person name="Blin K."/>
            <person name="Weber T."/>
        </authorList>
    </citation>
    <scope>NUCLEOTIDE SEQUENCE [LARGE SCALE GENOMIC DNA]</scope>
    <source>
        <strain evidence="1 2">NBC_00456</strain>
    </source>
</reference>